<feature type="domain" description="AB hydrolase-1" evidence="2">
    <location>
        <begin position="67"/>
        <end position="314"/>
    </location>
</feature>
<feature type="region of interest" description="Disordered" evidence="1">
    <location>
        <begin position="1"/>
        <end position="45"/>
    </location>
</feature>
<dbReference type="Gene3D" id="3.40.50.1820">
    <property type="entry name" value="alpha/beta hydrolase"/>
    <property type="match status" value="1"/>
</dbReference>
<reference evidence="3 4" key="1">
    <citation type="submission" date="2024-06" db="EMBL/GenBank/DDBJ databases">
        <title>The Natural Products Discovery Center: Release of the First 8490 Sequenced Strains for Exploring Actinobacteria Biosynthetic Diversity.</title>
        <authorList>
            <person name="Kalkreuter E."/>
            <person name="Kautsar S.A."/>
            <person name="Yang D."/>
            <person name="Bader C.D."/>
            <person name="Teijaro C.N."/>
            <person name="Fluegel L."/>
            <person name="Davis C.M."/>
            <person name="Simpson J.R."/>
            <person name="Lauterbach L."/>
            <person name="Steele A.D."/>
            <person name="Gui C."/>
            <person name="Meng S."/>
            <person name="Li G."/>
            <person name="Viehrig K."/>
            <person name="Ye F."/>
            <person name="Su P."/>
            <person name="Kiefer A.F."/>
            <person name="Nichols A."/>
            <person name="Cepeda A.J."/>
            <person name="Yan W."/>
            <person name="Fan B."/>
            <person name="Jiang Y."/>
            <person name="Adhikari A."/>
            <person name="Zheng C.-J."/>
            <person name="Schuster L."/>
            <person name="Cowan T.M."/>
            <person name="Smanski M.J."/>
            <person name="Chevrette M.G."/>
            <person name="De Carvalho L.P.S."/>
            <person name="Shen B."/>
        </authorList>
    </citation>
    <scope>NUCLEOTIDE SEQUENCE [LARGE SCALE GENOMIC DNA]</scope>
    <source>
        <strain evidence="3 4">NPDC048946</strain>
    </source>
</reference>
<feature type="compositionally biased region" description="Low complexity" evidence="1">
    <location>
        <begin position="32"/>
        <end position="41"/>
    </location>
</feature>
<name>A0ABV3DG49_9ACTN</name>
<dbReference type="GO" id="GO:0016787">
    <property type="term" value="F:hydrolase activity"/>
    <property type="evidence" value="ECO:0007669"/>
    <property type="project" value="UniProtKB-KW"/>
</dbReference>
<organism evidence="3 4">
    <name type="scientific">Streptodolium elevatio</name>
    <dbReference type="NCBI Taxonomy" id="3157996"/>
    <lineage>
        <taxon>Bacteria</taxon>
        <taxon>Bacillati</taxon>
        <taxon>Actinomycetota</taxon>
        <taxon>Actinomycetes</taxon>
        <taxon>Kitasatosporales</taxon>
        <taxon>Streptomycetaceae</taxon>
        <taxon>Streptodolium</taxon>
    </lineage>
</organism>
<feature type="compositionally biased region" description="Low complexity" evidence="1">
    <location>
        <begin position="12"/>
        <end position="22"/>
    </location>
</feature>
<gene>
    <name evidence="3" type="ORF">AB0C36_14585</name>
</gene>
<dbReference type="RefSeq" id="WP_358353637.1">
    <property type="nucleotide sequence ID" value="NZ_JBEZFP010000031.1"/>
</dbReference>
<evidence type="ECO:0000259" key="2">
    <source>
        <dbReference type="Pfam" id="PF00561"/>
    </source>
</evidence>
<comment type="caution">
    <text evidence="3">The sequence shown here is derived from an EMBL/GenBank/DDBJ whole genome shotgun (WGS) entry which is preliminary data.</text>
</comment>
<protein>
    <submittedName>
        <fullName evidence="3">Alpha/beta hydrolase</fullName>
    </submittedName>
</protein>
<dbReference type="Proteomes" id="UP001551482">
    <property type="component" value="Unassembled WGS sequence"/>
</dbReference>
<dbReference type="InterPro" id="IPR029058">
    <property type="entry name" value="AB_hydrolase_fold"/>
</dbReference>
<dbReference type="InterPro" id="IPR000073">
    <property type="entry name" value="AB_hydrolase_1"/>
</dbReference>
<dbReference type="EMBL" id="JBEZFP010000031">
    <property type="protein sequence ID" value="MEU8134728.1"/>
    <property type="molecule type" value="Genomic_DNA"/>
</dbReference>
<dbReference type="SUPFAM" id="SSF53474">
    <property type="entry name" value="alpha/beta-Hydrolases"/>
    <property type="match status" value="1"/>
</dbReference>
<sequence length="344" mass="36574">MTATTGGLPEPGTAAHAGTAGRTADEEPGTGATARRQATRTWSPTRYAHNGDVDIAYDRLEGSRGEPLLLVMGLATARFWWPDGLGDAFADAGFEVVRYDQRDAGESTRMPETKTGNPFKALFGRRGEAYTSEDMTDDAVAVMDELGWERAHVFGHSMGGLIAQRVGLRHPDRVLSVTSSAALPSDVAGLRVLRYLRFGLLSKLARTKFPEGREGDIEASLAVWRGVASPGYPFDEEAARAWVEAEVDSGPRDKKAQSRQIGAQWHGARLAELRHPTLVLHGEEDPILKVRAAHATAKAVRGSRLVTFPGVGHDLPAALWDDVAAEVAAVAALGSGSGSGSGAS</sequence>
<evidence type="ECO:0000313" key="3">
    <source>
        <dbReference type="EMBL" id="MEU8134728.1"/>
    </source>
</evidence>
<keyword evidence="3" id="KW-0378">Hydrolase</keyword>
<accession>A0ABV3DG49</accession>
<proteinExistence type="predicted"/>
<dbReference type="PANTHER" id="PTHR43433">
    <property type="entry name" value="HYDROLASE, ALPHA/BETA FOLD FAMILY PROTEIN"/>
    <property type="match status" value="1"/>
</dbReference>
<evidence type="ECO:0000256" key="1">
    <source>
        <dbReference type="SAM" id="MobiDB-lite"/>
    </source>
</evidence>
<dbReference type="Pfam" id="PF00561">
    <property type="entry name" value="Abhydrolase_1"/>
    <property type="match status" value="1"/>
</dbReference>
<evidence type="ECO:0000313" key="4">
    <source>
        <dbReference type="Proteomes" id="UP001551482"/>
    </source>
</evidence>
<keyword evidence="4" id="KW-1185">Reference proteome</keyword>
<dbReference type="PANTHER" id="PTHR43433:SF5">
    <property type="entry name" value="AB HYDROLASE-1 DOMAIN-CONTAINING PROTEIN"/>
    <property type="match status" value="1"/>
</dbReference>
<dbReference type="InterPro" id="IPR050471">
    <property type="entry name" value="AB_hydrolase"/>
</dbReference>